<dbReference type="InterPro" id="IPR046689">
    <property type="entry name" value="DUF6559"/>
</dbReference>
<dbReference type="EMBL" id="PNCJ01000005">
    <property type="protein sequence ID" value="TMP39533.1"/>
    <property type="molecule type" value="Genomic_DNA"/>
</dbReference>
<name>A0A5S3X726_9GAMM</name>
<proteinExistence type="predicted"/>
<dbReference type="AlphaFoldDB" id="A0A5S3X726"/>
<comment type="caution">
    <text evidence="1">The sequence shown here is derived from an EMBL/GenBank/DDBJ whole genome shotgun (WGS) entry which is preliminary data.</text>
</comment>
<dbReference type="Proteomes" id="UP000306719">
    <property type="component" value="Unassembled WGS sequence"/>
</dbReference>
<evidence type="ECO:0000313" key="1">
    <source>
        <dbReference type="EMBL" id="TMP39533.1"/>
    </source>
</evidence>
<protein>
    <submittedName>
        <fullName evidence="1">Uncharacterized protein</fullName>
    </submittedName>
</protein>
<dbReference type="Pfam" id="PF20196">
    <property type="entry name" value="DUF6559"/>
    <property type="match status" value="1"/>
</dbReference>
<reference evidence="2" key="2">
    <citation type="submission" date="2019-06" db="EMBL/GenBank/DDBJ databases">
        <title>Co-occurence of chitin degradation, pigmentation and bioactivity in marine Pseudoalteromonas.</title>
        <authorList>
            <person name="Sonnenschein E.C."/>
            <person name="Bech P.K."/>
        </authorList>
    </citation>
    <scope>NUCLEOTIDE SEQUENCE [LARGE SCALE GENOMIC DNA]</scope>
    <source>
        <strain evidence="2">S2599</strain>
    </source>
</reference>
<sequence length="126" mass="14318">MFLFSKKKNTIKSIALRLPVLLVESYTRQANYSVDQVKEIFAQAFDNDDNQIYAFAMFCSRDDFDALQTEFNYTDLRAEVGKHCFDDWPRFNFESLLTYARSYYSDSGFSAGVEGDFCGGGEGGGD</sequence>
<gene>
    <name evidence="1" type="ORF">CWB98_02795</name>
</gene>
<dbReference type="RefSeq" id="WP_138543430.1">
    <property type="nucleotide sequence ID" value="NZ_PNCJ01000005.1"/>
</dbReference>
<evidence type="ECO:0000313" key="2">
    <source>
        <dbReference type="Proteomes" id="UP000306719"/>
    </source>
</evidence>
<accession>A0A5S3X726</accession>
<organism evidence="1 2">
    <name type="scientific">Pseudoalteromonas rubra</name>
    <dbReference type="NCBI Taxonomy" id="43658"/>
    <lineage>
        <taxon>Bacteria</taxon>
        <taxon>Pseudomonadati</taxon>
        <taxon>Pseudomonadota</taxon>
        <taxon>Gammaproteobacteria</taxon>
        <taxon>Alteromonadales</taxon>
        <taxon>Pseudoalteromonadaceae</taxon>
        <taxon>Pseudoalteromonas</taxon>
    </lineage>
</organism>
<reference evidence="1 2" key="1">
    <citation type="submission" date="2018-01" db="EMBL/GenBank/DDBJ databases">
        <authorList>
            <person name="Paulsen S."/>
            <person name="Gram L.K."/>
        </authorList>
    </citation>
    <scope>NUCLEOTIDE SEQUENCE [LARGE SCALE GENOMIC DNA]</scope>
    <source>
        <strain evidence="1 2">S2599</strain>
    </source>
</reference>
<dbReference type="OrthoDB" id="6293301at2"/>